<proteinExistence type="predicted"/>
<dbReference type="EMBL" id="BHXQ01000006">
    <property type="protein sequence ID" value="GCC52948.1"/>
    <property type="molecule type" value="Genomic_DNA"/>
</dbReference>
<keyword evidence="5" id="KW-0472">Membrane</keyword>
<dbReference type="GO" id="GO:0046872">
    <property type="term" value="F:metal ion binding"/>
    <property type="evidence" value="ECO:0007669"/>
    <property type="project" value="UniProtKB-KW"/>
</dbReference>
<dbReference type="PROSITE" id="PS51007">
    <property type="entry name" value="CYTC"/>
    <property type="match status" value="1"/>
</dbReference>
<name>A0A401UDH8_9BACT</name>
<gene>
    <name evidence="7" type="ORF">SanaruYs_31890</name>
</gene>
<evidence type="ECO:0000256" key="3">
    <source>
        <dbReference type="ARBA" id="ARBA00023004"/>
    </source>
</evidence>
<dbReference type="Proteomes" id="UP000288227">
    <property type="component" value="Unassembled WGS sequence"/>
</dbReference>
<comment type="caution">
    <text evidence="7">The sequence shown here is derived from an EMBL/GenBank/DDBJ whole genome shotgun (WGS) entry which is preliminary data.</text>
</comment>
<dbReference type="CDD" id="cd08168">
    <property type="entry name" value="Cytochrom_C3"/>
    <property type="match status" value="1"/>
</dbReference>
<dbReference type="InterPro" id="IPR036909">
    <property type="entry name" value="Cyt_c-like_dom_sf"/>
</dbReference>
<dbReference type="Pfam" id="PF14522">
    <property type="entry name" value="Cytochrome_C7"/>
    <property type="match status" value="1"/>
</dbReference>
<evidence type="ECO:0000313" key="8">
    <source>
        <dbReference type="Proteomes" id="UP000288227"/>
    </source>
</evidence>
<dbReference type="PANTHER" id="PTHR39425">
    <property type="entry name" value="LIPOPROTEIN CYTOCHROME C"/>
    <property type="match status" value="1"/>
</dbReference>
<dbReference type="Pfam" id="PF00034">
    <property type="entry name" value="Cytochrom_C"/>
    <property type="match status" value="1"/>
</dbReference>
<dbReference type="SUPFAM" id="SSF48695">
    <property type="entry name" value="Multiheme cytochromes"/>
    <property type="match status" value="1"/>
</dbReference>
<keyword evidence="5" id="KW-0812">Transmembrane</keyword>
<feature type="transmembrane region" description="Helical" evidence="5">
    <location>
        <begin position="247"/>
        <end position="266"/>
    </location>
</feature>
<keyword evidence="1 4" id="KW-0349">Heme</keyword>
<sequence length="449" mass="48817">MFLERVPKTSNKFEKMTSDSRFVASALQPDTKPDMTKHTQLATLKFTFLSLLLTVLCSISFAQDIPADPAAISAGESLFNANCKTCHRVHQKLIGPALADVYNRAPSIDWIKSFIKNSAGLIASGDAYAVNLYNEYNKTQMTAFSGLKDEQIMQILAYVQAETIKGPPVAAAPVAAAGGSGDAGSGIPSSYLNAIVAGLVLILVLLVVILGFLVSALKRFLDQKDLSAEDKELVHSPITSNSILKSAGFSFIVIFFVVALGFKALINGLFSIGVQQGYAPKQPIAFSHQIHAGQYEIQCQYCHTGVTKGKSATIPSVNVCMNCHNQIKEGALYGTAELSKIQAAYDNNTPIQWVRIHNLPDLAYFNHAQHVNVGGIECQTCHGPIQEMEVVRQHSLLTMGWCIDCHRKTDVNSKGNAYYDKLVELHNKSSKSAMKVEDIGGLECAKCHY</sequence>
<evidence type="ECO:0000256" key="2">
    <source>
        <dbReference type="ARBA" id="ARBA00022723"/>
    </source>
</evidence>
<dbReference type="Gene3D" id="3.90.10.10">
    <property type="entry name" value="Cytochrome C3"/>
    <property type="match status" value="2"/>
</dbReference>
<keyword evidence="8" id="KW-1185">Reference proteome</keyword>
<dbReference type="AlphaFoldDB" id="A0A401UDH8"/>
<organism evidence="7 8">
    <name type="scientific">Chryseotalea sanaruensis</name>
    <dbReference type="NCBI Taxonomy" id="2482724"/>
    <lineage>
        <taxon>Bacteria</taxon>
        <taxon>Pseudomonadati</taxon>
        <taxon>Bacteroidota</taxon>
        <taxon>Cytophagia</taxon>
        <taxon>Cytophagales</taxon>
        <taxon>Chryseotaleaceae</taxon>
        <taxon>Chryseotalea</taxon>
    </lineage>
</organism>
<keyword evidence="2 4" id="KW-0479">Metal-binding</keyword>
<dbReference type="SUPFAM" id="SSF46626">
    <property type="entry name" value="Cytochrome c"/>
    <property type="match status" value="1"/>
</dbReference>
<reference evidence="7 8" key="1">
    <citation type="submission" date="2018-11" db="EMBL/GenBank/DDBJ databases">
        <title>Chryseotalea sanarue gen. nov., sp., nov., a member of the family Cytophagaceae, isolated from a brackish lake in Hamamatsu Japan.</title>
        <authorList>
            <person name="Maejima Y."/>
            <person name="Iino T."/>
            <person name="Muraguchi Y."/>
            <person name="Fukuda K."/>
            <person name="Ohkuma M."/>
            <person name="Moriuchi R."/>
            <person name="Dohra H."/>
            <person name="Kimbara K."/>
            <person name="Shintani M."/>
        </authorList>
    </citation>
    <scope>NUCLEOTIDE SEQUENCE [LARGE SCALE GENOMIC DNA]</scope>
    <source>
        <strain evidence="7 8">Ys</strain>
    </source>
</reference>
<dbReference type="PANTHER" id="PTHR39425:SF1">
    <property type="entry name" value="CYTOCHROME C7-LIKE DOMAIN-CONTAINING PROTEIN"/>
    <property type="match status" value="1"/>
</dbReference>
<evidence type="ECO:0000256" key="1">
    <source>
        <dbReference type="ARBA" id="ARBA00022617"/>
    </source>
</evidence>
<dbReference type="GO" id="GO:0020037">
    <property type="term" value="F:heme binding"/>
    <property type="evidence" value="ECO:0007669"/>
    <property type="project" value="InterPro"/>
</dbReference>
<keyword evidence="3 4" id="KW-0408">Iron</keyword>
<evidence type="ECO:0000313" key="7">
    <source>
        <dbReference type="EMBL" id="GCC52948.1"/>
    </source>
</evidence>
<accession>A0A401UDH8</accession>
<feature type="domain" description="Cytochrome c" evidence="6">
    <location>
        <begin position="70"/>
        <end position="163"/>
    </location>
</feature>
<evidence type="ECO:0000256" key="4">
    <source>
        <dbReference type="PROSITE-ProRule" id="PRU00433"/>
    </source>
</evidence>
<protein>
    <submittedName>
        <fullName evidence="7">Cytochrome c</fullName>
    </submittedName>
</protein>
<evidence type="ECO:0000256" key="5">
    <source>
        <dbReference type="SAM" id="Phobius"/>
    </source>
</evidence>
<dbReference type="InterPro" id="IPR009056">
    <property type="entry name" value="Cyt_c-like_dom"/>
</dbReference>
<feature type="transmembrane region" description="Helical" evidence="5">
    <location>
        <begin position="191"/>
        <end position="214"/>
    </location>
</feature>
<keyword evidence="5" id="KW-1133">Transmembrane helix</keyword>
<dbReference type="Gene3D" id="1.10.760.10">
    <property type="entry name" value="Cytochrome c-like domain"/>
    <property type="match status" value="1"/>
</dbReference>
<dbReference type="GO" id="GO:0009055">
    <property type="term" value="F:electron transfer activity"/>
    <property type="evidence" value="ECO:0007669"/>
    <property type="project" value="InterPro"/>
</dbReference>
<dbReference type="InterPro" id="IPR029467">
    <property type="entry name" value="Cyt_c7-like"/>
</dbReference>
<evidence type="ECO:0000259" key="6">
    <source>
        <dbReference type="PROSITE" id="PS51007"/>
    </source>
</evidence>
<dbReference type="InterPro" id="IPR036280">
    <property type="entry name" value="Multihaem_cyt_sf"/>
</dbReference>